<organism evidence="1 2">
    <name type="scientific">Sphingobacterium spiritivorum</name>
    <name type="common">Flavobacterium spiritivorum</name>
    <dbReference type="NCBI Taxonomy" id="258"/>
    <lineage>
        <taxon>Bacteria</taxon>
        <taxon>Pseudomonadati</taxon>
        <taxon>Bacteroidota</taxon>
        <taxon>Sphingobacteriia</taxon>
        <taxon>Sphingobacteriales</taxon>
        <taxon>Sphingobacteriaceae</taxon>
        <taxon>Sphingobacterium</taxon>
    </lineage>
</organism>
<evidence type="ECO:0000313" key="2">
    <source>
        <dbReference type="Proteomes" id="UP000254893"/>
    </source>
</evidence>
<dbReference type="AlphaFoldDB" id="A0A380CG94"/>
<protein>
    <submittedName>
        <fullName evidence="1">Uncharacterized protein</fullName>
    </submittedName>
</protein>
<sequence>MGIAERFFLKISVSEIAGKLFYCEDIAMGGKCALAAKSTGKKKAGSSNPACYHLFFNILIPNSHQHHPLVSGYLHTDNTSIHRFL</sequence>
<proteinExistence type="predicted"/>
<accession>A0A380CG94</accession>
<name>A0A380CG94_SPHSI</name>
<dbReference type="EMBL" id="UGYW01000002">
    <property type="protein sequence ID" value="SUJ20027.1"/>
    <property type="molecule type" value="Genomic_DNA"/>
</dbReference>
<reference evidence="1 2" key="1">
    <citation type="submission" date="2018-06" db="EMBL/GenBank/DDBJ databases">
        <authorList>
            <consortium name="Pathogen Informatics"/>
            <person name="Doyle S."/>
        </authorList>
    </citation>
    <scope>NUCLEOTIDE SEQUENCE [LARGE SCALE GENOMIC DNA]</scope>
    <source>
        <strain evidence="1 2">NCTC11388</strain>
    </source>
</reference>
<gene>
    <name evidence="1" type="ORF">NCTC11388_02958</name>
</gene>
<dbReference type="Proteomes" id="UP000254893">
    <property type="component" value="Unassembled WGS sequence"/>
</dbReference>
<evidence type="ECO:0000313" key="1">
    <source>
        <dbReference type="EMBL" id="SUJ20027.1"/>
    </source>
</evidence>